<proteinExistence type="predicted"/>
<gene>
    <name evidence="1" type="ORF">JYU34_012628</name>
</gene>
<evidence type="ECO:0000313" key="2">
    <source>
        <dbReference type="Proteomes" id="UP000823941"/>
    </source>
</evidence>
<organism evidence="1 2">
    <name type="scientific">Plutella xylostella</name>
    <name type="common">Diamondback moth</name>
    <name type="synonym">Plutella maculipennis</name>
    <dbReference type="NCBI Taxonomy" id="51655"/>
    <lineage>
        <taxon>Eukaryota</taxon>
        <taxon>Metazoa</taxon>
        <taxon>Ecdysozoa</taxon>
        <taxon>Arthropoda</taxon>
        <taxon>Hexapoda</taxon>
        <taxon>Insecta</taxon>
        <taxon>Pterygota</taxon>
        <taxon>Neoptera</taxon>
        <taxon>Endopterygota</taxon>
        <taxon>Lepidoptera</taxon>
        <taxon>Glossata</taxon>
        <taxon>Ditrysia</taxon>
        <taxon>Yponomeutoidea</taxon>
        <taxon>Plutellidae</taxon>
        <taxon>Plutella</taxon>
    </lineage>
</organism>
<evidence type="ECO:0000313" key="1">
    <source>
        <dbReference type="EMBL" id="KAG7302677.1"/>
    </source>
</evidence>
<dbReference type="SUPFAM" id="SSF52540">
    <property type="entry name" value="P-loop containing nucleoside triphosphate hydrolases"/>
    <property type="match status" value="1"/>
</dbReference>
<keyword evidence="2" id="KW-1185">Reference proteome</keyword>
<reference evidence="1 2" key="1">
    <citation type="submission" date="2021-06" db="EMBL/GenBank/DDBJ databases">
        <title>A haploid diamondback moth (Plutella xylostella L.) genome assembly resolves 31 chromosomes and identifies a diamide resistance mutation.</title>
        <authorList>
            <person name="Ward C.M."/>
            <person name="Perry K.D."/>
            <person name="Baker G."/>
            <person name="Powis K."/>
            <person name="Heckel D.G."/>
            <person name="Baxter S.W."/>
        </authorList>
    </citation>
    <scope>NUCLEOTIDE SEQUENCE [LARGE SCALE GENOMIC DNA]</scope>
    <source>
        <strain evidence="1 2">LV</strain>
        <tissue evidence="1">Single pupa</tissue>
    </source>
</reference>
<dbReference type="Proteomes" id="UP000823941">
    <property type="component" value="Chromosome 17"/>
</dbReference>
<comment type="caution">
    <text evidence="1">The sequence shown here is derived from an EMBL/GenBank/DDBJ whole genome shotgun (WGS) entry which is preliminary data.</text>
</comment>
<dbReference type="EMBL" id="JAHIBW010000017">
    <property type="protein sequence ID" value="KAG7302677.1"/>
    <property type="molecule type" value="Genomic_DNA"/>
</dbReference>
<dbReference type="Gene3D" id="3.40.50.300">
    <property type="entry name" value="P-loop containing nucleotide triphosphate hydrolases"/>
    <property type="match status" value="1"/>
</dbReference>
<protein>
    <submittedName>
        <fullName evidence="1">Uncharacterized protein</fullName>
    </submittedName>
</protein>
<name>A0ABQ7QBS7_PLUXY</name>
<accession>A0ABQ7QBS7</accession>
<sequence length="107" mass="11529">MCGGSRVVLLDEPTSGLDPAARRALWDLLQSKKKGIAVLVALALGLFVSWLDPAALRPVGPAAEREERYCRPCCSSTRVVCQWAGPGRAPRAVGPAAERQERYVIVT</sequence>
<dbReference type="InterPro" id="IPR027417">
    <property type="entry name" value="P-loop_NTPase"/>
</dbReference>